<sequence>MEVHPEGQKSDVACTAVCVEEQHHNITHRPNHRETPSSTNCVKLPGVSIHQPCSITEVVYQYNTLPRNESLCSTPAATLYRYEVRVKDVGSSAVLTEQEAHSRYSVDDNVWVKPPQARCDTE</sequence>
<dbReference type="AlphaFoldDB" id="A0A5B7FR90"/>
<dbReference type="EMBL" id="VSRR010009413">
    <property type="protein sequence ID" value="MPC50300.1"/>
    <property type="molecule type" value="Genomic_DNA"/>
</dbReference>
<accession>A0A5B7FR90</accession>
<protein>
    <submittedName>
        <fullName evidence="1">Uncharacterized protein</fullName>
    </submittedName>
</protein>
<comment type="caution">
    <text evidence="1">The sequence shown here is derived from an EMBL/GenBank/DDBJ whole genome shotgun (WGS) entry which is preliminary data.</text>
</comment>
<proteinExistence type="predicted"/>
<keyword evidence="2" id="KW-1185">Reference proteome</keyword>
<organism evidence="1 2">
    <name type="scientific">Portunus trituberculatus</name>
    <name type="common">Swimming crab</name>
    <name type="synonym">Neptunus trituberculatus</name>
    <dbReference type="NCBI Taxonomy" id="210409"/>
    <lineage>
        <taxon>Eukaryota</taxon>
        <taxon>Metazoa</taxon>
        <taxon>Ecdysozoa</taxon>
        <taxon>Arthropoda</taxon>
        <taxon>Crustacea</taxon>
        <taxon>Multicrustacea</taxon>
        <taxon>Malacostraca</taxon>
        <taxon>Eumalacostraca</taxon>
        <taxon>Eucarida</taxon>
        <taxon>Decapoda</taxon>
        <taxon>Pleocyemata</taxon>
        <taxon>Brachyura</taxon>
        <taxon>Eubrachyura</taxon>
        <taxon>Portunoidea</taxon>
        <taxon>Portunidae</taxon>
        <taxon>Portuninae</taxon>
        <taxon>Portunus</taxon>
    </lineage>
</organism>
<evidence type="ECO:0000313" key="2">
    <source>
        <dbReference type="Proteomes" id="UP000324222"/>
    </source>
</evidence>
<evidence type="ECO:0000313" key="1">
    <source>
        <dbReference type="EMBL" id="MPC50300.1"/>
    </source>
</evidence>
<name>A0A5B7FR90_PORTR</name>
<reference evidence="1 2" key="1">
    <citation type="submission" date="2019-05" db="EMBL/GenBank/DDBJ databases">
        <title>Another draft genome of Portunus trituberculatus and its Hox gene families provides insights of decapod evolution.</title>
        <authorList>
            <person name="Jeong J.-H."/>
            <person name="Song I."/>
            <person name="Kim S."/>
            <person name="Choi T."/>
            <person name="Kim D."/>
            <person name="Ryu S."/>
            <person name="Kim W."/>
        </authorList>
    </citation>
    <scope>NUCLEOTIDE SEQUENCE [LARGE SCALE GENOMIC DNA]</scope>
    <source>
        <tissue evidence="1">Muscle</tissue>
    </source>
</reference>
<gene>
    <name evidence="1" type="ORF">E2C01_044124</name>
</gene>
<dbReference type="Proteomes" id="UP000324222">
    <property type="component" value="Unassembled WGS sequence"/>
</dbReference>